<dbReference type="Proteomes" id="UP000885806">
    <property type="component" value="Unassembled WGS sequence"/>
</dbReference>
<dbReference type="InterPro" id="IPR053745">
    <property type="entry name" value="Viral_Tail_Comp_sf"/>
</dbReference>
<organism evidence="1">
    <name type="scientific">Hellea balneolensis</name>
    <dbReference type="NCBI Taxonomy" id="287478"/>
    <lineage>
        <taxon>Bacteria</taxon>
        <taxon>Pseudomonadati</taxon>
        <taxon>Pseudomonadota</taxon>
        <taxon>Alphaproteobacteria</taxon>
        <taxon>Maricaulales</taxon>
        <taxon>Robiginitomaculaceae</taxon>
        <taxon>Hellea</taxon>
    </lineage>
</organism>
<dbReference type="Gene3D" id="3.30.2000.30">
    <property type="match status" value="1"/>
</dbReference>
<dbReference type="AlphaFoldDB" id="A0A7V5U1M8"/>
<dbReference type="EMBL" id="DROP01000314">
    <property type="protein sequence ID" value="HHI89230.1"/>
    <property type="molecule type" value="Genomic_DNA"/>
</dbReference>
<protein>
    <submittedName>
        <fullName evidence="1">DUF3168 domain-containing protein</fullName>
    </submittedName>
</protein>
<sequence length="102" mass="11342">DQAPEDPIFPYLSYGEIKSENISADGMVLFAHTMSLHVWSRYAGRAEVLQIMDAVATVLDKSRLTLSGSQLVSAHVLFADTFRAQDGHTRHGLIRFHAITQD</sequence>
<name>A0A7V5U1M8_9PROT</name>
<accession>A0A7V5U1M8</accession>
<dbReference type="InterPro" id="IPR021508">
    <property type="entry name" value="Gp17-like"/>
</dbReference>
<feature type="non-terminal residue" evidence="1">
    <location>
        <position position="1"/>
    </location>
</feature>
<proteinExistence type="predicted"/>
<evidence type="ECO:0000313" key="1">
    <source>
        <dbReference type="EMBL" id="HHI89230.1"/>
    </source>
</evidence>
<gene>
    <name evidence="1" type="ORF">ENK01_04675</name>
</gene>
<reference evidence="1" key="1">
    <citation type="journal article" date="2020" name="mSystems">
        <title>Genome- and Community-Level Interaction Insights into Carbon Utilization and Element Cycling Functions of Hydrothermarchaeota in Hydrothermal Sediment.</title>
        <authorList>
            <person name="Zhou Z."/>
            <person name="Liu Y."/>
            <person name="Xu W."/>
            <person name="Pan J."/>
            <person name="Luo Z.H."/>
            <person name="Li M."/>
        </authorList>
    </citation>
    <scope>NUCLEOTIDE SEQUENCE [LARGE SCALE GENOMIC DNA]</scope>
    <source>
        <strain evidence="1">HyVt-538</strain>
    </source>
</reference>
<comment type="caution">
    <text evidence="1">The sequence shown here is derived from an EMBL/GenBank/DDBJ whole genome shotgun (WGS) entry which is preliminary data.</text>
</comment>
<dbReference type="Pfam" id="PF11367">
    <property type="entry name" value="Tail_completion_gp17"/>
    <property type="match status" value="1"/>
</dbReference>